<evidence type="ECO:0000313" key="28">
    <source>
        <dbReference type="Proteomes" id="UP000050164"/>
    </source>
</evidence>
<reference evidence="14 27" key="1">
    <citation type="submission" date="2015-03" db="EMBL/GenBank/DDBJ databases">
        <authorList>
            <consortium name="Pathogen Informatics"/>
            <person name="Murphy D."/>
        </authorList>
    </citation>
    <scope>NUCLEOTIDE SEQUENCE [LARGE SCALE GENOMIC DNA]</scope>
    <source>
        <strain evidence="14 27">0268S</strain>
        <strain evidence="16">N09902308</strain>
    </source>
</reference>
<evidence type="ECO:0000256" key="3">
    <source>
        <dbReference type="ARBA" id="ARBA00022722"/>
    </source>
</evidence>
<dbReference type="Proteomes" id="UP000039021">
    <property type="component" value="Unassembled WGS sequence"/>
</dbReference>
<comment type="similarity">
    <text evidence="7">Belongs to the PINc/VapC protein family.</text>
</comment>
<evidence type="ECO:0000313" key="22">
    <source>
        <dbReference type="Proteomes" id="UP000044938"/>
    </source>
</evidence>
<sequence length="139" mass="14765">MTALLDVNVLIALGWPNHVHHAAAQRWFTQFSSNGWATTPITEAGYVRISSNRSVMQVSTTPAIAIAQLAAMTSLAGHTFWPDDVPLIVGSAGDRDAVSNHRRVTDCHLIALAARYGGRLVTFDAALADSASAGLVEVL</sequence>
<dbReference type="EC" id="3.1.-.-" evidence="7"/>
<keyword evidence="7" id="KW-0800">Toxin</keyword>
<dbReference type="GO" id="GO:0004540">
    <property type="term" value="F:RNA nuclease activity"/>
    <property type="evidence" value="ECO:0007669"/>
    <property type="project" value="InterPro"/>
</dbReference>
<dbReference type="GO" id="GO:0090729">
    <property type="term" value="F:toxin activity"/>
    <property type="evidence" value="ECO:0007669"/>
    <property type="project" value="UniProtKB-KW"/>
</dbReference>
<name>A0A045HBK7_MYCTX</name>
<dbReference type="EMBL" id="CSAJ01000127">
    <property type="protein sequence ID" value="COV97389.1"/>
    <property type="molecule type" value="Genomic_DNA"/>
</dbReference>
<dbReference type="InterPro" id="IPR029060">
    <property type="entry name" value="PIN-like_dom_sf"/>
</dbReference>
<keyword evidence="5 7" id="KW-0378">Hydrolase</keyword>
<dbReference type="EMBL" id="JAGIZI010000011">
    <property type="protein sequence ID" value="MBP0683302.1"/>
    <property type="molecule type" value="Genomic_DNA"/>
</dbReference>
<evidence type="ECO:0000256" key="7">
    <source>
        <dbReference type="HAMAP-Rule" id="MF_00265"/>
    </source>
</evidence>
<dbReference type="Proteomes" id="UP000046947">
    <property type="component" value="Unassembled WGS sequence"/>
</dbReference>
<keyword evidence="3 7" id="KW-0540">Nuclease</keyword>
<evidence type="ECO:0000259" key="8">
    <source>
        <dbReference type="Pfam" id="PF01850"/>
    </source>
</evidence>
<feature type="binding site" evidence="7">
    <location>
        <position position="106"/>
    </location>
    <ligand>
        <name>Mg(2+)</name>
        <dbReference type="ChEBI" id="CHEBI:18420"/>
    </ligand>
</feature>
<dbReference type="EMBL" id="CNFT01000150">
    <property type="protein sequence ID" value="CKR22016.1"/>
    <property type="molecule type" value="Genomic_DNA"/>
</dbReference>
<dbReference type="Proteomes" id="UP000300237">
    <property type="component" value="Chromosome"/>
</dbReference>
<evidence type="ECO:0000313" key="20">
    <source>
        <dbReference type="EMBL" id="VCU50814.1"/>
    </source>
</evidence>
<evidence type="ECO:0000313" key="9">
    <source>
        <dbReference type="EMBL" id="CFE47014.1"/>
    </source>
</evidence>
<proteinExistence type="inferred from homology"/>
<dbReference type="AlphaFoldDB" id="A0A045HBK7"/>
<dbReference type="Proteomes" id="UP000049023">
    <property type="component" value="Unassembled WGS sequence"/>
</dbReference>
<dbReference type="InterPro" id="IPR006226">
    <property type="entry name" value="Mtu_PIN"/>
</dbReference>
<dbReference type="EMBL" id="LWDQ01000001">
    <property type="protein sequence ID" value="OMH60473.1"/>
    <property type="molecule type" value="Genomic_DNA"/>
</dbReference>
<evidence type="ECO:0000313" key="17">
    <source>
        <dbReference type="EMBL" id="MBP0683302.1"/>
    </source>
</evidence>
<dbReference type="GO" id="GO:0016788">
    <property type="term" value="F:hydrolase activity, acting on ester bonds"/>
    <property type="evidence" value="ECO:0007669"/>
    <property type="project" value="InterPro"/>
</dbReference>
<dbReference type="RefSeq" id="WP_003412970.1">
    <property type="nucleotide sequence ID" value="NZ_AP017901.1"/>
</dbReference>
<evidence type="ECO:0000313" key="32">
    <source>
        <dbReference type="Proteomes" id="UP000671119"/>
    </source>
</evidence>
<dbReference type="CDD" id="cd18678">
    <property type="entry name" value="PIN_MtVapC25_VapC33-like"/>
    <property type="match status" value="1"/>
</dbReference>
<dbReference type="EMBL" id="LR027516">
    <property type="protein sequence ID" value="VCU50814.1"/>
    <property type="molecule type" value="Genomic_DNA"/>
</dbReference>
<keyword evidence="6 7" id="KW-0460">Magnesium</keyword>
<dbReference type="InterPro" id="IPR022907">
    <property type="entry name" value="VapC_family"/>
</dbReference>
<evidence type="ECO:0000313" key="27">
    <source>
        <dbReference type="Proteomes" id="UP000050139"/>
    </source>
</evidence>
<dbReference type="NCBIfam" id="TIGR00028">
    <property type="entry name" value="Mtu_PIN_fam"/>
    <property type="match status" value="1"/>
</dbReference>
<dbReference type="Proteomes" id="UP000048948">
    <property type="component" value="Unassembled WGS sequence"/>
</dbReference>
<gene>
    <name evidence="20" type="primary">vapC39</name>
    <name evidence="7" type="synonym">vapC</name>
    <name evidence="18" type="ORF">A4S10_02653</name>
    <name evidence="20" type="ORF">DKC2_2666</name>
    <name evidence="19" type="ORF">DSJ38_17080</name>
    <name evidence="10" type="ORF">ERS007657_01318</name>
    <name evidence="9" type="ORF">ERS007688_00558</name>
    <name evidence="15" type="ORF">ERS007720_01325</name>
    <name evidence="16" type="ORF">ERS007739_01993</name>
    <name evidence="12" type="ORF">ERS027646_01154</name>
    <name evidence="11" type="ORF">ERS027659_00944</name>
    <name evidence="13" type="ORF">ERS027661_04381</name>
    <name evidence="14" type="ORF">ERS094118_02076</name>
    <name evidence="17" type="ORF">J8J21_09230</name>
</gene>
<dbReference type="EMBL" id="CFOH01000053">
    <property type="protein sequence ID" value="CFE47014.1"/>
    <property type="molecule type" value="Genomic_DNA"/>
</dbReference>
<dbReference type="GO" id="GO:0000287">
    <property type="term" value="F:magnesium ion binding"/>
    <property type="evidence" value="ECO:0007669"/>
    <property type="project" value="UniProtKB-UniRule"/>
</dbReference>
<keyword evidence="2 7" id="KW-1277">Toxin-antitoxin system</keyword>
<evidence type="ECO:0000313" key="21">
    <source>
        <dbReference type="Proteomes" id="UP000039021"/>
    </source>
</evidence>
<dbReference type="Pfam" id="PF01850">
    <property type="entry name" value="PIN"/>
    <property type="match status" value="1"/>
</dbReference>
<dbReference type="HAMAP" id="MF_00265">
    <property type="entry name" value="VapC_Nob1"/>
    <property type="match status" value="1"/>
</dbReference>
<dbReference type="Proteomes" id="UP000050139">
    <property type="component" value="Unassembled WGS sequence"/>
</dbReference>
<evidence type="ECO:0000313" key="15">
    <source>
        <dbReference type="EMBL" id="COV97389.1"/>
    </source>
</evidence>
<evidence type="ECO:0000313" key="13">
    <source>
        <dbReference type="EMBL" id="CKT45494.1"/>
    </source>
</evidence>
<evidence type="ECO:0000313" key="26">
    <source>
        <dbReference type="Proteomes" id="UP000049023"/>
    </source>
</evidence>
<comment type="cofactor">
    <cofactor evidence="1 7">
        <name>Mg(2+)</name>
        <dbReference type="ChEBI" id="CHEBI:18420"/>
    </cofactor>
</comment>
<dbReference type="Proteomes" id="UP000050164">
    <property type="component" value="Unassembled WGS sequence"/>
</dbReference>
<reference evidence="20 31" key="7">
    <citation type="submission" date="2018-08" db="EMBL/GenBank/DDBJ databases">
        <authorList>
            <person name="Fokvardsen B D."/>
            <person name="Norman A."/>
        </authorList>
    </citation>
    <scope>NUCLEOTIDE SEQUENCE [LARGE SCALE GENOMIC DNA]</scope>
    <source>
        <strain evidence="20 31">DKC2</strain>
    </source>
</reference>
<reference evidence="17 32" key="8">
    <citation type="submission" date="2021-03" db="EMBL/GenBank/DDBJ databases">
        <title>Whole Genome Sequencing of Mycobacterium tuberculosis clinical isolates from Arunachal Pradesh, India.</title>
        <authorList>
            <person name="Singh S."/>
            <person name="Mudliar S.R."/>
            <person name="Kulsum U."/>
            <person name="Rufai S.B."/>
            <person name="Singh P.K."/>
            <person name="Umpo M."/>
            <person name="Nyori M."/>
        </authorList>
    </citation>
    <scope>NUCLEOTIDE SEQUENCE [LARGE SCALE GENOMIC DNA]</scope>
    <source>
        <strain evidence="17 32">OMICS/BPL/0142/20/SP</strain>
    </source>
</reference>
<dbReference type="OMA" id="ALSWDQH"/>
<dbReference type="Proteomes" id="UP000256381">
    <property type="component" value="Unassembled WGS sequence"/>
</dbReference>
<reference evidence="18 29" key="5">
    <citation type="submission" date="2017-02" db="EMBL/GenBank/DDBJ databases">
        <title>Protein polymorphisms may explain contrasting epidemiological fitness of two variants of a multidrug-resistant Mycobacterium tuberculosis strain.</title>
        <authorList>
            <person name="Bigi M.M."/>
            <person name="Lopez B."/>
            <person name="Blanco F.C."/>
            <person name="Sasiain M.C."/>
            <person name="De La Barrera S."/>
            <person name="Ritacco V."/>
            <person name="Bigi F."/>
            <person name="Soria M.A."/>
        </authorList>
    </citation>
    <scope>NUCLEOTIDE SEQUENCE [LARGE SCALE GENOMIC DNA]</scope>
    <source>
        <strain evidence="18 29">6548</strain>
    </source>
</reference>
<evidence type="ECO:0000313" key="25">
    <source>
        <dbReference type="Proteomes" id="UP000048948"/>
    </source>
</evidence>
<dbReference type="EMBL" id="CNFU01001466">
    <property type="protein sequence ID" value="CKT45494.1"/>
    <property type="molecule type" value="Genomic_DNA"/>
</dbReference>
<dbReference type="EMBL" id="CSBK01000847">
    <property type="protein sequence ID" value="COY00005.1"/>
    <property type="molecule type" value="Genomic_DNA"/>
</dbReference>
<dbReference type="SUPFAM" id="SSF88723">
    <property type="entry name" value="PIN domain-like"/>
    <property type="match status" value="1"/>
</dbReference>
<evidence type="ECO:0000256" key="2">
    <source>
        <dbReference type="ARBA" id="ARBA00022649"/>
    </source>
</evidence>
<evidence type="ECO:0000313" key="18">
    <source>
        <dbReference type="EMBL" id="OMH60473.1"/>
    </source>
</evidence>
<dbReference type="Proteomes" id="UP000189452">
    <property type="component" value="Chromosome"/>
</dbReference>
<evidence type="ECO:0000256" key="1">
    <source>
        <dbReference type="ARBA" id="ARBA00001946"/>
    </source>
</evidence>
<evidence type="ECO:0000313" key="14">
    <source>
        <dbReference type="EMBL" id="CLW19118.1"/>
    </source>
</evidence>
<reference evidence="19 30" key="4">
    <citation type="journal article" date="2017" name="N. Engl. J. Med.">
        <title>Transmission of Extensively Drug-Resistant Tuberculosis in South Africa.</title>
        <authorList>
            <person name="Shah N.S."/>
            <person name="Auld S.C."/>
            <person name="Brust J.C."/>
            <person name="Mathema B."/>
            <person name="Ismail N."/>
            <person name="Moodley P."/>
            <person name="Mlisana K."/>
            <person name="Allana S."/>
            <person name="Campbell A."/>
            <person name="Mthiyane T."/>
            <person name="Morris N."/>
            <person name="Mpangase P."/>
            <person name="van der Meulen H."/>
            <person name="Omar S.V."/>
            <person name="Brown T.S."/>
            <person name="Narechania A."/>
            <person name="Shaskina E."/>
            <person name="Kapwata T."/>
            <person name="Kreiswirth B."/>
            <person name="Gandhi N.R."/>
        </authorList>
    </citation>
    <scope>NUCLEOTIDE SEQUENCE [LARGE SCALE GENOMIC DNA]</scope>
    <source>
        <strain evidence="19 30">32301_S10</strain>
    </source>
</reference>
<dbReference type="EMBL" id="CNGE01000153">
    <property type="protein sequence ID" value="CKS03917.1"/>
    <property type="molecule type" value="Genomic_DNA"/>
</dbReference>
<evidence type="ECO:0000313" key="12">
    <source>
        <dbReference type="EMBL" id="CKS03917.1"/>
    </source>
</evidence>
<evidence type="ECO:0000313" key="19">
    <source>
        <dbReference type="EMBL" id="REQ49022.1"/>
    </source>
</evidence>
<evidence type="ECO:0000256" key="5">
    <source>
        <dbReference type="ARBA" id="ARBA00022801"/>
    </source>
</evidence>
<dbReference type="Proteomes" id="UP000046680">
    <property type="component" value="Unassembled WGS sequence"/>
</dbReference>
<evidence type="ECO:0000313" key="10">
    <source>
        <dbReference type="EMBL" id="CFR74936.1"/>
    </source>
</evidence>
<evidence type="ECO:0000313" key="23">
    <source>
        <dbReference type="Proteomes" id="UP000046680"/>
    </source>
</evidence>
<reference evidence="18 29" key="3">
    <citation type="submission" date="2016-04" db="EMBL/GenBank/DDBJ databases">
        <authorList>
            <person name="Bigi M."/>
            <person name="Bigi F."/>
            <person name="Soria M.A."/>
        </authorList>
    </citation>
    <scope>NUCLEOTIDE SEQUENCE [LARGE SCALE GENOMIC DNA]</scope>
    <source>
        <strain evidence="18 29">6548</strain>
    </source>
</reference>
<dbReference type="GO" id="GO:0045926">
    <property type="term" value="P:negative regulation of growth"/>
    <property type="evidence" value="ECO:0007669"/>
    <property type="project" value="UniProtKB-ARBA"/>
</dbReference>
<keyword evidence="4 7" id="KW-0479">Metal-binding</keyword>
<dbReference type="Gene3D" id="3.40.50.1010">
    <property type="entry name" value="5'-nuclease"/>
    <property type="match status" value="1"/>
</dbReference>
<dbReference type="InterPro" id="IPR002716">
    <property type="entry name" value="PIN_dom"/>
</dbReference>
<evidence type="ECO:0000313" key="29">
    <source>
        <dbReference type="Proteomes" id="UP000189452"/>
    </source>
</evidence>
<evidence type="ECO:0000313" key="24">
    <source>
        <dbReference type="Proteomes" id="UP000046947"/>
    </source>
</evidence>
<reference evidence="19" key="6">
    <citation type="submission" date="2018-07" db="EMBL/GenBank/DDBJ databases">
        <authorList>
            <person name="Shah S."/>
            <person name="Brown T."/>
            <person name="Auld S."/>
            <person name="Bratton K."/>
            <person name="Narechania A."/>
            <person name="Mathema B."/>
            <person name="Gandhi N."/>
        </authorList>
    </citation>
    <scope>NUCLEOTIDE SEQUENCE</scope>
    <source>
        <strain evidence="19">32301_S10</strain>
    </source>
</reference>
<dbReference type="Proteomes" id="UP000671119">
    <property type="component" value="Unassembled WGS sequence"/>
</dbReference>
<evidence type="ECO:0000313" key="31">
    <source>
        <dbReference type="Proteomes" id="UP000300237"/>
    </source>
</evidence>
<feature type="domain" description="PIN" evidence="8">
    <location>
        <begin position="4"/>
        <end position="129"/>
    </location>
</feature>
<protein>
    <recommendedName>
        <fullName evidence="7">Ribonuclease VapC</fullName>
        <shortName evidence="7">RNase VapC</shortName>
        <ecNumber evidence="7">3.1.-.-</ecNumber>
    </recommendedName>
    <alternativeName>
        <fullName evidence="7">Toxin VapC</fullName>
    </alternativeName>
</protein>
<evidence type="ECO:0000313" key="16">
    <source>
        <dbReference type="EMBL" id="COY00005.1"/>
    </source>
</evidence>
<dbReference type="EMBL" id="CGCX01000394">
    <property type="protein sequence ID" value="CFR74936.1"/>
    <property type="molecule type" value="Genomic_DNA"/>
</dbReference>
<evidence type="ECO:0000256" key="4">
    <source>
        <dbReference type="ARBA" id="ARBA00022723"/>
    </source>
</evidence>
<dbReference type="Proteomes" id="UP000044938">
    <property type="component" value="Unassembled WGS sequence"/>
</dbReference>
<comment type="function">
    <text evidence="7">Toxic component of a toxin-antitoxin (TA) system. An RNase.</text>
</comment>
<feature type="binding site" evidence="7">
    <location>
        <position position="6"/>
    </location>
    <ligand>
        <name>Mg(2+)</name>
        <dbReference type="ChEBI" id="CHEBI:18420"/>
    </ligand>
</feature>
<dbReference type="EMBL" id="QTBD01000200">
    <property type="protein sequence ID" value="REQ49022.1"/>
    <property type="molecule type" value="Genomic_DNA"/>
</dbReference>
<accession>A0A045HBK7</accession>
<organism evidence="18 29">
    <name type="scientific">Mycobacterium tuberculosis</name>
    <dbReference type="NCBI Taxonomy" id="1773"/>
    <lineage>
        <taxon>Bacteria</taxon>
        <taxon>Bacillati</taxon>
        <taxon>Actinomycetota</taxon>
        <taxon>Actinomycetes</taxon>
        <taxon>Mycobacteriales</taxon>
        <taxon>Mycobacteriaceae</taxon>
        <taxon>Mycobacterium</taxon>
        <taxon>Mycobacterium tuberculosis complex</taxon>
    </lineage>
</organism>
<evidence type="ECO:0000313" key="11">
    <source>
        <dbReference type="EMBL" id="CKR22016.1"/>
    </source>
</evidence>
<dbReference type="SMR" id="A0A045HBK7"/>
<dbReference type="EMBL" id="COPH01000014">
    <property type="protein sequence ID" value="CLW19118.1"/>
    <property type="molecule type" value="Genomic_DNA"/>
</dbReference>
<reference evidence="21 22" key="2">
    <citation type="submission" date="2015-03" db="EMBL/GenBank/DDBJ databases">
        <authorList>
            <consortium name="Pathogen Informatics"/>
        </authorList>
    </citation>
    <scope>NUCLEOTIDE SEQUENCE [LARGE SCALE GENOMIC DNA]</scope>
    <source>
        <strain evidence="12 25">Bir 172</strain>
        <strain evidence="11 28">Bir 185</strain>
        <strain evidence="13 26">Bir 187</strain>
        <strain evidence="10 23">C09601061</strain>
        <strain evidence="9 24">H09601792</strain>
        <strain evidence="15 22">M09401471</strain>
        <strain evidence="21">N09902308</strain>
    </source>
</reference>
<evidence type="ECO:0000313" key="30">
    <source>
        <dbReference type="Proteomes" id="UP000256381"/>
    </source>
</evidence>
<evidence type="ECO:0000256" key="6">
    <source>
        <dbReference type="ARBA" id="ARBA00022842"/>
    </source>
</evidence>
<dbReference type="GeneID" id="45426530"/>